<feature type="repeat" description="TPR" evidence="1">
    <location>
        <begin position="202"/>
        <end position="235"/>
    </location>
</feature>
<keyword evidence="1" id="KW-0802">TPR repeat</keyword>
<dbReference type="InterPro" id="IPR011990">
    <property type="entry name" value="TPR-like_helical_dom_sf"/>
</dbReference>
<evidence type="ECO:0000256" key="2">
    <source>
        <dbReference type="SAM" id="SignalP"/>
    </source>
</evidence>
<evidence type="ECO:0000313" key="4">
    <source>
        <dbReference type="Proteomes" id="UP000269044"/>
    </source>
</evidence>
<sequence>MYSKYSVVLIFAFASYSLADSGELDIKVKNESALNLKGFNEKYGGWSAVEYKSSSKSFLIYNLPTKDSSGIDVVSSTDEDMVSPDKKYILIQRTSAGVVTDDEGKDIISEQAYCDVLSLADGCLKNVGSALQCDGSWAGGKWKPTSEGGGGFEFSKSGVPPKKLISDVSRISSPEARASALSDLMFMGIPSYMACYPPQESVAEYNDLGYFFSEGGENLIAMQIYEKLLTLAPDRIPLKLNVADSFWALGKRDESVKYYVSYRDAMLKKGLGNKVPRRVEERIK</sequence>
<dbReference type="PROSITE" id="PS50005">
    <property type="entry name" value="TPR"/>
    <property type="match status" value="1"/>
</dbReference>
<dbReference type="AlphaFoldDB" id="A0A3M4CBD5"/>
<reference evidence="3 4" key="1">
    <citation type="submission" date="2018-08" db="EMBL/GenBank/DDBJ databases">
        <title>Recombination of ecologically and evolutionarily significant loci maintains genetic cohesion in the Pseudomonas syringae species complex.</title>
        <authorList>
            <person name="Dillon M."/>
            <person name="Thakur S."/>
            <person name="Almeida R.N.D."/>
            <person name="Weir B.S."/>
            <person name="Guttman D.S."/>
        </authorList>
    </citation>
    <scope>NUCLEOTIDE SEQUENCE [LARGE SCALE GENOMIC DNA]</scope>
    <source>
        <strain evidence="3 4">ICMP 13052</strain>
    </source>
</reference>
<proteinExistence type="predicted"/>
<dbReference type="Proteomes" id="UP000269044">
    <property type="component" value="Unassembled WGS sequence"/>
</dbReference>
<name>A0A3M4CBD5_9PSED</name>
<dbReference type="InterPro" id="IPR019734">
    <property type="entry name" value="TPR_rpt"/>
</dbReference>
<protein>
    <submittedName>
        <fullName evidence="3">Uncharacterized protein</fullName>
    </submittedName>
</protein>
<evidence type="ECO:0000256" key="1">
    <source>
        <dbReference type="PROSITE-ProRule" id="PRU00339"/>
    </source>
</evidence>
<comment type="caution">
    <text evidence="3">The sequence shown here is derived from an EMBL/GenBank/DDBJ whole genome shotgun (WGS) entry which is preliminary data.</text>
</comment>
<keyword evidence="2" id="KW-0732">Signal</keyword>
<feature type="chain" id="PRO_5018301595" evidence="2">
    <location>
        <begin position="20"/>
        <end position="284"/>
    </location>
</feature>
<dbReference type="SUPFAM" id="SSF48452">
    <property type="entry name" value="TPR-like"/>
    <property type="match status" value="1"/>
</dbReference>
<dbReference type="RefSeq" id="WP_057435938.1">
    <property type="nucleotide sequence ID" value="NZ_LJQH01000172.1"/>
</dbReference>
<feature type="signal peptide" evidence="2">
    <location>
        <begin position="1"/>
        <end position="19"/>
    </location>
</feature>
<gene>
    <name evidence="3" type="ORF">ALQ08_200210</name>
</gene>
<dbReference type="EMBL" id="RBRA01000109">
    <property type="protein sequence ID" value="RMQ25540.1"/>
    <property type="molecule type" value="Genomic_DNA"/>
</dbReference>
<organism evidence="3 4">
    <name type="scientific">Pseudomonas syringae pv. delphinii</name>
    <dbReference type="NCBI Taxonomy" id="192088"/>
    <lineage>
        <taxon>Bacteria</taxon>
        <taxon>Pseudomonadati</taxon>
        <taxon>Pseudomonadota</taxon>
        <taxon>Gammaproteobacteria</taxon>
        <taxon>Pseudomonadales</taxon>
        <taxon>Pseudomonadaceae</taxon>
        <taxon>Pseudomonas</taxon>
    </lineage>
</organism>
<evidence type="ECO:0000313" key="3">
    <source>
        <dbReference type="EMBL" id="RMQ25540.1"/>
    </source>
</evidence>
<accession>A0A3M4CBD5</accession>